<name>A0A0J9UFE1_FUSO4</name>
<dbReference type="OrthoDB" id="10331180at2759"/>
<dbReference type="EMBL" id="DS231697">
    <property type="protein sequence ID" value="KNA96810.1"/>
    <property type="molecule type" value="Genomic_DNA"/>
</dbReference>
<dbReference type="GeneID" id="28958903"/>
<accession>A0A0J9UFE1</accession>
<protein>
    <submittedName>
        <fullName evidence="1">Uncharacterized protein</fullName>
    </submittedName>
</protein>
<dbReference type="RefSeq" id="XP_018234856.1">
    <property type="nucleotide sequence ID" value="XM_018398247.1"/>
</dbReference>
<sequence>MSVESQDFLAYSTNPLWESSEHPKFLASFPSLLPTNSEANTLPGNLVTREFFSTPTRAGVGHGGEH</sequence>
<reference evidence="1" key="1">
    <citation type="submission" date="2007-04" db="EMBL/GenBank/DDBJ databases">
        <authorList>
            <consortium name="The Broad Institute Genome Sequencing Platform"/>
            <person name="Birren B."/>
            <person name="Lander E."/>
            <person name="Galagan J."/>
            <person name="Nusbaum C."/>
            <person name="Devon K."/>
            <person name="Ma L.-J."/>
            <person name="Jaffe D."/>
            <person name="Butler J."/>
            <person name="Alvarez P."/>
            <person name="Gnerre S."/>
            <person name="Grabherr M."/>
            <person name="Kleber M."/>
            <person name="Mauceli E."/>
            <person name="Brockman W."/>
            <person name="MacCallum I.A."/>
            <person name="Young S."/>
            <person name="LaButti K."/>
            <person name="DeCaprio D."/>
            <person name="Crawford M."/>
            <person name="Koehrsen M."/>
            <person name="Engels R."/>
            <person name="Montgomery P."/>
            <person name="Pearson M."/>
            <person name="Howarth C."/>
            <person name="Larson L."/>
            <person name="White J."/>
            <person name="O'Leary S."/>
            <person name="Kodira C."/>
            <person name="Zeng Q."/>
            <person name="Yandava C."/>
            <person name="Alvarado L."/>
            <person name="Kistler C."/>
            <person name="Shim W.-B."/>
            <person name="Kang S."/>
            <person name="Woloshuk C."/>
        </authorList>
    </citation>
    <scope>NUCLEOTIDE SEQUENCE</scope>
    <source>
        <strain evidence="1">4287</strain>
    </source>
</reference>
<dbReference type="KEGG" id="fox:FOXG_18197"/>
<proteinExistence type="predicted"/>
<organism evidence="1 2">
    <name type="scientific">Fusarium oxysporum f. sp. lycopersici (strain 4287 / CBS 123668 / FGSC 9935 / NRRL 34936)</name>
    <name type="common">Fusarium vascular wilt of tomato</name>
    <dbReference type="NCBI Taxonomy" id="426428"/>
    <lineage>
        <taxon>Eukaryota</taxon>
        <taxon>Fungi</taxon>
        <taxon>Dikarya</taxon>
        <taxon>Ascomycota</taxon>
        <taxon>Pezizomycotina</taxon>
        <taxon>Sordariomycetes</taxon>
        <taxon>Hypocreomycetidae</taxon>
        <taxon>Hypocreales</taxon>
        <taxon>Nectriaceae</taxon>
        <taxon>Fusarium</taxon>
        <taxon>Fusarium oxysporum species complex</taxon>
    </lineage>
</organism>
<dbReference type="VEuPathDB" id="FungiDB:FOXG_18197"/>
<dbReference type="AlphaFoldDB" id="A0A0J9UFE1"/>
<evidence type="ECO:0000313" key="2">
    <source>
        <dbReference type="Proteomes" id="UP000009097"/>
    </source>
</evidence>
<reference evidence="1" key="2">
    <citation type="journal article" date="2010" name="Nature">
        <title>Comparative genomics reveals mobile pathogenicity chromosomes in Fusarium.</title>
        <authorList>
            <person name="Ma L.J."/>
            <person name="van der Does H.C."/>
            <person name="Borkovich K.A."/>
            <person name="Coleman J.J."/>
            <person name="Daboussi M.J."/>
            <person name="Di Pietro A."/>
            <person name="Dufresne M."/>
            <person name="Freitag M."/>
            <person name="Grabherr M."/>
            <person name="Henrissat B."/>
            <person name="Houterman P.M."/>
            <person name="Kang S."/>
            <person name="Shim W.B."/>
            <person name="Woloshuk C."/>
            <person name="Xie X."/>
            <person name="Xu J.R."/>
            <person name="Antoniw J."/>
            <person name="Baker S.E."/>
            <person name="Bluhm B.H."/>
            <person name="Breakspear A."/>
            <person name="Brown D.W."/>
            <person name="Butchko R.A."/>
            <person name="Chapman S."/>
            <person name="Coulson R."/>
            <person name="Coutinho P.M."/>
            <person name="Danchin E.G."/>
            <person name="Diener A."/>
            <person name="Gale L.R."/>
            <person name="Gardiner D.M."/>
            <person name="Goff S."/>
            <person name="Hammond-Kosack K.E."/>
            <person name="Hilburn K."/>
            <person name="Hua-Van A."/>
            <person name="Jonkers W."/>
            <person name="Kazan K."/>
            <person name="Kodira C.D."/>
            <person name="Koehrsen M."/>
            <person name="Kumar L."/>
            <person name="Lee Y.H."/>
            <person name="Li L."/>
            <person name="Manners J.M."/>
            <person name="Miranda-Saavedra D."/>
            <person name="Mukherjee M."/>
            <person name="Park G."/>
            <person name="Park J."/>
            <person name="Park S.Y."/>
            <person name="Proctor R.H."/>
            <person name="Regev A."/>
            <person name="Ruiz-Roldan M.C."/>
            <person name="Sain D."/>
            <person name="Sakthikumar S."/>
            <person name="Sykes S."/>
            <person name="Schwartz D.C."/>
            <person name="Turgeon B.G."/>
            <person name="Wapinski I."/>
            <person name="Yoder O."/>
            <person name="Young S."/>
            <person name="Zeng Q."/>
            <person name="Zhou S."/>
            <person name="Galagan J."/>
            <person name="Cuomo C.A."/>
            <person name="Kistler H.C."/>
            <person name="Rep M."/>
        </authorList>
    </citation>
    <scope>NUCLEOTIDE SEQUENCE [LARGE SCALE GENOMIC DNA]</scope>
    <source>
        <strain evidence="1">4287</strain>
    </source>
</reference>
<evidence type="ECO:0000313" key="1">
    <source>
        <dbReference type="EMBL" id="KNA96810.1"/>
    </source>
</evidence>
<gene>
    <name evidence="1" type="ORF">FOXG_18197</name>
</gene>
<dbReference type="Proteomes" id="UP000009097">
    <property type="component" value="Unassembled WGS sequence"/>
</dbReference>